<keyword evidence="3" id="KW-0472">Membrane</keyword>
<feature type="transmembrane region" description="Helical" evidence="3">
    <location>
        <begin position="608"/>
        <end position="631"/>
    </location>
</feature>
<dbReference type="InterPro" id="IPR050879">
    <property type="entry name" value="Acyltransferase_3"/>
</dbReference>
<protein>
    <submittedName>
        <fullName evidence="5">Acyltransferase</fullName>
    </submittedName>
</protein>
<evidence type="ECO:0000256" key="3">
    <source>
        <dbReference type="SAM" id="Phobius"/>
    </source>
</evidence>
<evidence type="ECO:0000256" key="1">
    <source>
        <dbReference type="SAM" id="Coils"/>
    </source>
</evidence>
<organism evidence="5 6">
    <name type="scientific">Bradyrhizobium frederickii</name>
    <dbReference type="NCBI Taxonomy" id="2560054"/>
    <lineage>
        <taxon>Bacteria</taxon>
        <taxon>Pseudomonadati</taxon>
        <taxon>Pseudomonadota</taxon>
        <taxon>Alphaproteobacteria</taxon>
        <taxon>Hyphomicrobiales</taxon>
        <taxon>Nitrobacteraceae</taxon>
        <taxon>Bradyrhizobium</taxon>
    </lineage>
</organism>
<keyword evidence="3" id="KW-0812">Transmembrane</keyword>
<dbReference type="GO" id="GO:0016747">
    <property type="term" value="F:acyltransferase activity, transferring groups other than amino-acyl groups"/>
    <property type="evidence" value="ECO:0007669"/>
    <property type="project" value="InterPro"/>
</dbReference>
<dbReference type="AlphaFoldDB" id="A0A4Y9P492"/>
<evidence type="ECO:0000313" key="6">
    <source>
        <dbReference type="Proteomes" id="UP000297700"/>
    </source>
</evidence>
<feature type="transmembrane region" description="Helical" evidence="3">
    <location>
        <begin position="491"/>
        <end position="507"/>
    </location>
</feature>
<evidence type="ECO:0000313" key="5">
    <source>
        <dbReference type="EMBL" id="TFV75210.1"/>
    </source>
</evidence>
<dbReference type="PANTHER" id="PTHR23028">
    <property type="entry name" value="ACETYLTRANSFERASE"/>
    <property type="match status" value="1"/>
</dbReference>
<reference evidence="5 6" key="1">
    <citation type="submission" date="2019-03" db="EMBL/GenBank/DDBJ databases">
        <title>Bradyrhizobium strains diversity.</title>
        <authorList>
            <person name="Urquiaga M.C.O."/>
            <person name="Hungria M."/>
            <person name="Delamuta J.R.M."/>
            <person name="Klepa M.S."/>
        </authorList>
    </citation>
    <scope>NUCLEOTIDE SEQUENCE [LARGE SCALE GENOMIC DNA]</scope>
    <source>
        <strain evidence="5 6">CNPSo 3426</strain>
    </source>
</reference>
<feature type="transmembrane region" description="Helical" evidence="3">
    <location>
        <begin position="381"/>
        <end position="398"/>
    </location>
</feature>
<feature type="transmembrane region" description="Helical" evidence="3">
    <location>
        <begin position="440"/>
        <end position="460"/>
    </location>
</feature>
<sequence>MALQGAAGGADLERAVDRRIEAAADRDIHRQILPLHCHVREARPFEDSHHALLRSEGERARLLRPDRRHLGHMFVDRHQRRHHPRILLRLAPAGEGEPAGRLQRAAEVGEGYDWVGEEHHAEAGGQQIEARRLERMDGRIRQHEIERQALRRKRARLRQHRLGDIEAECKPVRRDSLGERERRRAGAAADVEDALTRLRPGAVDQRVGNGSEQVLLGRVAIGPALPARAVPIGDLVGILLVARLLHRILLRAGPPAPPKEAYPHAVPGRKTDSGELSDGSYSRERKGTGATCATGPELTQSRPTVLTRETWGNPLKSERSVGIDCLRAIAIIWVLLYHFVPLQVFNRGTFGVLLFFIISGYCIAFSAETSQTAWHFYAKRLGRLLPALIVCGFLTTLFKNVMPDLVEQGRGVTWFDYVYTLISLPTLNVLHVDHHLPDGAYWSLQIEFQFYLFCFVMMALGLKQRLLALLCVVTIFRTLTTSADFYTSNDFFPFFIAGMSVAALVRGRSREAIIGIAVAFSVELYHLNFNVKQPSVAIEMYRSLLLWSGTAAVYLAARYDHVLLRSLRAVAVPLAFIGVISYPLYLLHQDIGNMILHWAHIGRDHNSALLVRAVVLPGFLAAMAWLIFALVEKPAIKPLTALLANPLTWVRQWQPSAAETRYQAAATASADVAREEPVG</sequence>
<dbReference type="GO" id="GO:0009103">
    <property type="term" value="P:lipopolysaccharide biosynthetic process"/>
    <property type="evidence" value="ECO:0007669"/>
    <property type="project" value="TreeGrafter"/>
</dbReference>
<feature type="region of interest" description="Disordered" evidence="2">
    <location>
        <begin position="256"/>
        <end position="297"/>
    </location>
</feature>
<dbReference type="Pfam" id="PF01757">
    <property type="entry name" value="Acyl_transf_3"/>
    <property type="match status" value="1"/>
</dbReference>
<keyword evidence="5" id="KW-0012">Acyltransferase</keyword>
<evidence type="ECO:0000259" key="4">
    <source>
        <dbReference type="Pfam" id="PF01757"/>
    </source>
</evidence>
<feature type="transmembrane region" description="Helical" evidence="3">
    <location>
        <begin position="350"/>
        <end position="369"/>
    </location>
</feature>
<dbReference type="GO" id="GO:0016020">
    <property type="term" value="C:membrane"/>
    <property type="evidence" value="ECO:0007669"/>
    <property type="project" value="TreeGrafter"/>
</dbReference>
<keyword evidence="1" id="KW-0175">Coiled coil</keyword>
<dbReference type="Proteomes" id="UP000297700">
    <property type="component" value="Unassembled WGS sequence"/>
</dbReference>
<feature type="transmembrane region" description="Helical" evidence="3">
    <location>
        <begin position="569"/>
        <end position="588"/>
    </location>
</feature>
<dbReference type="InterPro" id="IPR002656">
    <property type="entry name" value="Acyl_transf_3_dom"/>
</dbReference>
<dbReference type="EMBL" id="SPQS01000008">
    <property type="protein sequence ID" value="TFV75210.1"/>
    <property type="molecule type" value="Genomic_DNA"/>
</dbReference>
<keyword evidence="5" id="KW-0808">Transferase</keyword>
<evidence type="ECO:0000256" key="2">
    <source>
        <dbReference type="SAM" id="MobiDB-lite"/>
    </source>
</evidence>
<feature type="coiled-coil region" evidence="1">
    <location>
        <begin position="133"/>
        <end position="160"/>
    </location>
</feature>
<feature type="domain" description="Acyltransferase 3" evidence="4">
    <location>
        <begin position="322"/>
        <end position="624"/>
    </location>
</feature>
<proteinExistence type="predicted"/>
<keyword evidence="3" id="KW-1133">Transmembrane helix</keyword>
<name>A0A4Y9P492_9BRAD</name>
<accession>A0A4Y9P492</accession>
<dbReference type="PANTHER" id="PTHR23028:SF53">
    <property type="entry name" value="ACYL_TRANSF_3 DOMAIN-CONTAINING PROTEIN"/>
    <property type="match status" value="1"/>
</dbReference>
<gene>
    <name evidence="5" type="ORF">E4K64_15985</name>
</gene>
<comment type="caution">
    <text evidence="5">The sequence shown here is derived from an EMBL/GenBank/DDBJ whole genome shotgun (WGS) entry which is preliminary data.</text>
</comment>